<feature type="compositionally biased region" description="Basic residues" evidence="1">
    <location>
        <begin position="76"/>
        <end position="87"/>
    </location>
</feature>
<dbReference type="EMBL" id="MN739525">
    <property type="protein sequence ID" value="QHT10714.1"/>
    <property type="molecule type" value="Genomic_DNA"/>
</dbReference>
<organism evidence="2">
    <name type="scientific">viral metagenome</name>
    <dbReference type="NCBI Taxonomy" id="1070528"/>
    <lineage>
        <taxon>unclassified sequences</taxon>
        <taxon>metagenomes</taxon>
        <taxon>organismal metagenomes</taxon>
    </lineage>
</organism>
<accession>A0A6C0D3P1</accession>
<sequence length="132" mass="14731">MKDYLSIEKGISEIIHKLNKLKKTAKDVCINISVNKRGKKRKARSNKLVSKGNQYSNVYKSPNTSLNLGSANKMNKTNKIKNNKMNKNKINSNESIESEPVESQPIESTETSVSNGSDTSMSMFETGTETKQ</sequence>
<reference evidence="2" key="1">
    <citation type="journal article" date="2020" name="Nature">
        <title>Giant virus diversity and host interactions through global metagenomics.</title>
        <authorList>
            <person name="Schulz F."/>
            <person name="Roux S."/>
            <person name="Paez-Espino D."/>
            <person name="Jungbluth S."/>
            <person name="Walsh D.A."/>
            <person name="Denef V.J."/>
            <person name="McMahon K.D."/>
            <person name="Konstantinidis K.T."/>
            <person name="Eloe-Fadrosh E.A."/>
            <person name="Kyrpides N.C."/>
            <person name="Woyke T."/>
        </authorList>
    </citation>
    <scope>NUCLEOTIDE SEQUENCE</scope>
    <source>
        <strain evidence="2">GVMAG-M-3300023174-107</strain>
    </source>
</reference>
<feature type="compositionally biased region" description="Polar residues" evidence="1">
    <location>
        <begin position="105"/>
        <end position="132"/>
    </location>
</feature>
<feature type="region of interest" description="Disordered" evidence="1">
    <location>
        <begin position="54"/>
        <end position="132"/>
    </location>
</feature>
<evidence type="ECO:0000313" key="2">
    <source>
        <dbReference type="EMBL" id="QHT10714.1"/>
    </source>
</evidence>
<protein>
    <submittedName>
        <fullName evidence="2">Uncharacterized protein</fullName>
    </submittedName>
</protein>
<evidence type="ECO:0000256" key="1">
    <source>
        <dbReference type="SAM" id="MobiDB-lite"/>
    </source>
</evidence>
<name>A0A6C0D3P1_9ZZZZ</name>
<feature type="compositionally biased region" description="Polar residues" evidence="1">
    <location>
        <begin position="54"/>
        <end position="70"/>
    </location>
</feature>
<dbReference type="AlphaFoldDB" id="A0A6C0D3P1"/>
<proteinExistence type="predicted"/>